<dbReference type="GO" id="GO:0016788">
    <property type="term" value="F:hydrolase activity, acting on ester bonds"/>
    <property type="evidence" value="ECO:0007669"/>
    <property type="project" value="InterPro"/>
</dbReference>
<keyword evidence="4 8" id="KW-0732">Signal</keyword>
<comment type="subcellular location">
    <subcellularLocation>
        <location evidence="1">Secreted</location>
    </subcellularLocation>
</comment>
<evidence type="ECO:0000256" key="7">
    <source>
        <dbReference type="ARBA" id="ARBA00023098"/>
    </source>
</evidence>
<proteinExistence type="inferred from homology"/>
<sequence>MKFSFVFILVSFVVLLIQTQQFASVEAVQPPSQGHVLAPALYVFGDSLVDSGNNNYLQTLAKVNYTPYGVDFRNGATGRFTNGKTAVDFLASWLGLPYVPPYLGLSVKQRRNTKTGVNYASGAAGILQESGTATGDNLSLEEQVNYFTKTVKNDLPKIFKNHKKISKYLSKSIFVVSVGNNDYINNYLQPAFYNSSSTYTPQQFSALLISTLKKHLTSIYNLGARKFVVFELGPLGCLPGIVFSANPKPVTPCVENINSLVKMFNSELTSMTQELTSTLKGSTFIYANVFKKSYQQNLHPKRYGFPGGNTPCCVVGPTALCLPNQTPCADRNSHLYWDAFHPVQRVNYEVANGCFKGSATCFPINIRQLTYI</sequence>
<keyword evidence="5" id="KW-0378">Hydrolase</keyword>
<accession>A0AA41S4R2</accession>
<organism evidence="9 10">
    <name type="scientific">Papaver nudicaule</name>
    <name type="common">Iceland poppy</name>
    <dbReference type="NCBI Taxonomy" id="74823"/>
    <lineage>
        <taxon>Eukaryota</taxon>
        <taxon>Viridiplantae</taxon>
        <taxon>Streptophyta</taxon>
        <taxon>Embryophyta</taxon>
        <taxon>Tracheophyta</taxon>
        <taxon>Spermatophyta</taxon>
        <taxon>Magnoliopsida</taxon>
        <taxon>Ranunculales</taxon>
        <taxon>Papaveraceae</taxon>
        <taxon>Papaveroideae</taxon>
        <taxon>Papaver</taxon>
    </lineage>
</organism>
<dbReference type="InterPro" id="IPR001087">
    <property type="entry name" value="GDSL"/>
</dbReference>
<comment type="similarity">
    <text evidence="2">Belongs to the 'GDSL' lipolytic enzyme family.</text>
</comment>
<evidence type="ECO:0000256" key="2">
    <source>
        <dbReference type="ARBA" id="ARBA00008668"/>
    </source>
</evidence>
<feature type="signal peptide" evidence="8">
    <location>
        <begin position="1"/>
        <end position="27"/>
    </location>
</feature>
<dbReference type="InterPro" id="IPR035669">
    <property type="entry name" value="SGNH_plant_lipase-like"/>
</dbReference>
<name>A0AA41S4R2_PAPNU</name>
<dbReference type="PANTHER" id="PTHR45650">
    <property type="entry name" value="GDSL-LIKE LIPASE/ACYLHYDROLASE-RELATED"/>
    <property type="match status" value="1"/>
</dbReference>
<feature type="chain" id="PRO_5041452281" evidence="8">
    <location>
        <begin position="28"/>
        <end position="372"/>
    </location>
</feature>
<dbReference type="InterPro" id="IPR051238">
    <property type="entry name" value="GDSL_esterase/lipase"/>
</dbReference>
<evidence type="ECO:0000256" key="6">
    <source>
        <dbReference type="ARBA" id="ARBA00022963"/>
    </source>
</evidence>
<keyword evidence="7" id="KW-0443">Lipid metabolism</keyword>
<keyword evidence="6" id="KW-0442">Lipid degradation</keyword>
<keyword evidence="3" id="KW-0964">Secreted</keyword>
<gene>
    <name evidence="9" type="ORF">MKW94_004478</name>
</gene>
<dbReference type="GO" id="GO:0016042">
    <property type="term" value="P:lipid catabolic process"/>
    <property type="evidence" value="ECO:0007669"/>
    <property type="project" value="UniProtKB-KW"/>
</dbReference>
<evidence type="ECO:0000313" key="10">
    <source>
        <dbReference type="Proteomes" id="UP001177140"/>
    </source>
</evidence>
<dbReference type="InterPro" id="IPR036514">
    <property type="entry name" value="SGNH_hydro_sf"/>
</dbReference>
<dbReference type="CDD" id="cd01837">
    <property type="entry name" value="SGNH_plant_lipase_like"/>
    <property type="match status" value="1"/>
</dbReference>
<dbReference type="PANTHER" id="PTHR45650:SF14">
    <property type="entry name" value="GDSL ESTERASE_LIPASE 7-LIKE"/>
    <property type="match status" value="1"/>
</dbReference>
<dbReference type="Gene3D" id="3.40.50.1110">
    <property type="entry name" value="SGNH hydrolase"/>
    <property type="match status" value="1"/>
</dbReference>
<evidence type="ECO:0000256" key="1">
    <source>
        <dbReference type="ARBA" id="ARBA00004613"/>
    </source>
</evidence>
<evidence type="ECO:0000256" key="8">
    <source>
        <dbReference type="SAM" id="SignalP"/>
    </source>
</evidence>
<evidence type="ECO:0000256" key="5">
    <source>
        <dbReference type="ARBA" id="ARBA00022801"/>
    </source>
</evidence>
<dbReference type="GO" id="GO:0005576">
    <property type="term" value="C:extracellular region"/>
    <property type="evidence" value="ECO:0007669"/>
    <property type="project" value="UniProtKB-SubCell"/>
</dbReference>
<evidence type="ECO:0000313" key="9">
    <source>
        <dbReference type="EMBL" id="MCL7028900.1"/>
    </source>
</evidence>
<comment type="caution">
    <text evidence="9">The sequence shown here is derived from an EMBL/GenBank/DDBJ whole genome shotgun (WGS) entry which is preliminary data.</text>
</comment>
<evidence type="ECO:0000256" key="3">
    <source>
        <dbReference type="ARBA" id="ARBA00022525"/>
    </source>
</evidence>
<keyword evidence="10" id="KW-1185">Reference proteome</keyword>
<evidence type="ECO:0000256" key="4">
    <source>
        <dbReference type="ARBA" id="ARBA00022729"/>
    </source>
</evidence>
<protein>
    <submittedName>
        <fullName evidence="9">Uncharacterized protein</fullName>
    </submittedName>
</protein>
<reference evidence="9" key="1">
    <citation type="submission" date="2022-03" db="EMBL/GenBank/DDBJ databases">
        <title>A functionally conserved STORR gene fusion in Papaver species that diverged 16.8 million years ago.</title>
        <authorList>
            <person name="Catania T."/>
        </authorList>
    </citation>
    <scope>NUCLEOTIDE SEQUENCE</scope>
    <source>
        <strain evidence="9">S-191538</strain>
    </source>
</reference>
<dbReference type="Pfam" id="PF00657">
    <property type="entry name" value="Lipase_GDSL"/>
    <property type="match status" value="1"/>
</dbReference>
<dbReference type="EMBL" id="JAJJMA010084536">
    <property type="protein sequence ID" value="MCL7028900.1"/>
    <property type="molecule type" value="Genomic_DNA"/>
</dbReference>
<dbReference type="Proteomes" id="UP001177140">
    <property type="component" value="Unassembled WGS sequence"/>
</dbReference>
<dbReference type="AlphaFoldDB" id="A0AA41S4R2"/>